<dbReference type="PROSITE" id="PS50198">
    <property type="entry name" value="PPIC_PPIASE_2"/>
    <property type="match status" value="1"/>
</dbReference>
<protein>
    <recommendedName>
        <fullName evidence="2">peptidylprolyl isomerase</fullName>
        <ecNumber evidence="2">5.2.1.8</ecNumber>
    </recommendedName>
</protein>
<dbReference type="GO" id="GO:0003755">
    <property type="term" value="F:peptidyl-prolyl cis-trans isomerase activity"/>
    <property type="evidence" value="ECO:0007669"/>
    <property type="project" value="UniProtKB-KW"/>
</dbReference>
<dbReference type="PANTHER" id="PTHR47245:SF1">
    <property type="entry name" value="FOLDASE PROTEIN PRSA"/>
    <property type="match status" value="1"/>
</dbReference>
<dbReference type="RefSeq" id="WP_017749321.1">
    <property type="nucleotide sequence ID" value="NZ_KQ976354.1"/>
</dbReference>
<reference evidence="8 9" key="1">
    <citation type="journal article" date="2013" name="Genome Biol. Evol.">
        <title>Genomes of Stigonematalean cyanobacteria (subsection V) and the evolution of oxygenic photosynthesis from prokaryotes to plastids.</title>
        <authorList>
            <person name="Dagan T."/>
            <person name="Roettger M."/>
            <person name="Stucken K."/>
            <person name="Landan G."/>
            <person name="Koch R."/>
            <person name="Major P."/>
            <person name="Gould S.B."/>
            <person name="Goremykin V.V."/>
            <person name="Rippka R."/>
            <person name="Tandeau de Marsac N."/>
            <person name="Gugger M."/>
            <person name="Lockhart P.J."/>
            <person name="Allen J.F."/>
            <person name="Brune I."/>
            <person name="Maus I."/>
            <person name="Puhler A."/>
            <person name="Martin W.F."/>
        </authorList>
    </citation>
    <scope>NUCLEOTIDE SEQUENCE [LARGE SCALE GENOMIC DNA]</scope>
    <source>
        <strain evidence="8 9">PCC 7110</strain>
    </source>
</reference>
<dbReference type="InterPro" id="IPR000297">
    <property type="entry name" value="PPIase_PpiC"/>
</dbReference>
<evidence type="ECO:0000313" key="9">
    <source>
        <dbReference type="Proteomes" id="UP000076925"/>
    </source>
</evidence>
<dbReference type="AlphaFoldDB" id="A0A139X023"/>
<keyword evidence="4 6" id="KW-0697">Rotamase</keyword>
<feature type="domain" description="PpiC" evidence="7">
    <location>
        <begin position="126"/>
        <end position="217"/>
    </location>
</feature>
<evidence type="ECO:0000256" key="3">
    <source>
        <dbReference type="ARBA" id="ARBA00022729"/>
    </source>
</evidence>
<keyword evidence="9" id="KW-1185">Reference proteome</keyword>
<dbReference type="Pfam" id="PF00639">
    <property type="entry name" value="Rotamase"/>
    <property type="match status" value="1"/>
</dbReference>
<keyword evidence="3" id="KW-0732">Signal</keyword>
<comment type="caution">
    <text evidence="8">The sequence shown here is derived from an EMBL/GenBank/DDBJ whole genome shotgun (WGS) entry which is preliminary data.</text>
</comment>
<dbReference type="Proteomes" id="UP000076925">
    <property type="component" value="Unassembled WGS sequence"/>
</dbReference>
<gene>
    <name evidence="8" type="ORF">WA1_37510</name>
</gene>
<dbReference type="STRING" id="128403.WA1_37510"/>
<evidence type="ECO:0000256" key="4">
    <source>
        <dbReference type="ARBA" id="ARBA00023110"/>
    </source>
</evidence>
<dbReference type="EMBL" id="ANNX02000042">
    <property type="protein sequence ID" value="KYC38055.1"/>
    <property type="molecule type" value="Genomic_DNA"/>
</dbReference>
<keyword evidence="5 6" id="KW-0413">Isomerase</keyword>
<proteinExistence type="predicted"/>
<sequence length="245" mass="27570">MEETLEKFTLQENPSATHAEIIAYLQRSCKIAEIAALAERDALILRTCEQFDITVSDEELQVAGDAFRLEHKLLGASETLAWVEAQQITIEDWSEGIRVSLLTKKLREHLFGAAVDGQYVGNREQFKRVALSQIIVLDEIEAVKIATALREENASFYALAVAHSKGKKSQENGGFVGIQFIAELMKELVDAIANVKEGEVVGPIRTKLGYHIIRVEKWFPPQLNESVKERIMEPFFQAWLQQQGS</sequence>
<dbReference type="OrthoDB" id="14196at2"/>
<dbReference type="EC" id="5.2.1.8" evidence="2"/>
<evidence type="ECO:0000256" key="2">
    <source>
        <dbReference type="ARBA" id="ARBA00013194"/>
    </source>
</evidence>
<evidence type="ECO:0000259" key="7">
    <source>
        <dbReference type="PROSITE" id="PS50198"/>
    </source>
</evidence>
<dbReference type="PANTHER" id="PTHR47245">
    <property type="entry name" value="PEPTIDYLPROLYL ISOMERASE"/>
    <property type="match status" value="1"/>
</dbReference>
<accession>A0A139X023</accession>
<dbReference type="Gene3D" id="3.10.50.40">
    <property type="match status" value="1"/>
</dbReference>
<dbReference type="SUPFAM" id="SSF54534">
    <property type="entry name" value="FKBP-like"/>
    <property type="match status" value="1"/>
</dbReference>
<evidence type="ECO:0000256" key="5">
    <source>
        <dbReference type="ARBA" id="ARBA00023235"/>
    </source>
</evidence>
<name>A0A139X023_9CYAN</name>
<evidence type="ECO:0000256" key="6">
    <source>
        <dbReference type="PROSITE-ProRule" id="PRU00278"/>
    </source>
</evidence>
<evidence type="ECO:0000313" key="8">
    <source>
        <dbReference type="EMBL" id="KYC38055.1"/>
    </source>
</evidence>
<dbReference type="InterPro" id="IPR050245">
    <property type="entry name" value="PrsA_foldase"/>
</dbReference>
<organism evidence="8 9">
    <name type="scientific">Scytonema hofmannii PCC 7110</name>
    <dbReference type="NCBI Taxonomy" id="128403"/>
    <lineage>
        <taxon>Bacteria</taxon>
        <taxon>Bacillati</taxon>
        <taxon>Cyanobacteriota</taxon>
        <taxon>Cyanophyceae</taxon>
        <taxon>Nostocales</taxon>
        <taxon>Scytonemataceae</taxon>
        <taxon>Scytonema</taxon>
    </lineage>
</organism>
<evidence type="ECO:0000256" key="1">
    <source>
        <dbReference type="ARBA" id="ARBA00000971"/>
    </source>
</evidence>
<comment type="catalytic activity">
    <reaction evidence="1">
        <text>[protein]-peptidylproline (omega=180) = [protein]-peptidylproline (omega=0)</text>
        <dbReference type="Rhea" id="RHEA:16237"/>
        <dbReference type="Rhea" id="RHEA-COMP:10747"/>
        <dbReference type="Rhea" id="RHEA-COMP:10748"/>
        <dbReference type="ChEBI" id="CHEBI:83833"/>
        <dbReference type="ChEBI" id="CHEBI:83834"/>
        <dbReference type="EC" id="5.2.1.8"/>
    </reaction>
</comment>
<dbReference type="InterPro" id="IPR046357">
    <property type="entry name" value="PPIase_dom_sf"/>
</dbReference>